<sequence>MESFSLETFPNPKPDRDYEISICCPEFTSVCPKTGMPDFGEIRINYIPNKLCIELKALKYYLVKFRDQGIYYESVTNKILDDLVDTCAPRRMTVTGAFSARGGIAAQVTATYEQP</sequence>
<protein>
    <recommendedName>
        <fullName evidence="6">NADPH-dependent 7-cyano-7-deazaguanine reductase N-terminal domain-containing protein</fullName>
    </recommendedName>
</protein>
<dbReference type="NCBIfam" id="TIGR03139">
    <property type="entry name" value="QueF-II"/>
    <property type="match status" value="1"/>
</dbReference>
<dbReference type="PANTHER" id="PTHR34354:SF1">
    <property type="entry name" value="NADPH-DEPENDENT 7-CYANO-7-DEAZAGUANINE REDUCTASE"/>
    <property type="match status" value="1"/>
</dbReference>
<dbReference type="InterPro" id="IPR050084">
    <property type="entry name" value="NADPH_dep_7-cyano-7-deazaG_red"/>
</dbReference>
<evidence type="ECO:0000256" key="1">
    <source>
        <dbReference type="ARBA" id="ARBA00022490"/>
    </source>
</evidence>
<proteinExistence type="inferred from homology"/>
<dbReference type="InterPro" id="IPR029500">
    <property type="entry name" value="QueF"/>
</dbReference>
<gene>
    <name evidence="5" type="ORF">METZ01_LOCUS153699</name>
</gene>
<keyword evidence="4" id="KW-0560">Oxidoreductase</keyword>
<dbReference type="GO" id="GO:0008616">
    <property type="term" value="P:tRNA queuosine(34) biosynthetic process"/>
    <property type="evidence" value="ECO:0007669"/>
    <property type="project" value="UniProtKB-KW"/>
</dbReference>
<evidence type="ECO:0000256" key="2">
    <source>
        <dbReference type="ARBA" id="ARBA00022785"/>
    </source>
</evidence>
<name>A0A382AGX0_9ZZZZ</name>
<evidence type="ECO:0000313" key="5">
    <source>
        <dbReference type="EMBL" id="SVB00845.1"/>
    </source>
</evidence>
<dbReference type="InterPro" id="IPR016856">
    <property type="entry name" value="QueF_type1"/>
</dbReference>
<reference evidence="5" key="1">
    <citation type="submission" date="2018-05" db="EMBL/GenBank/DDBJ databases">
        <authorList>
            <person name="Lanie J.A."/>
            <person name="Ng W.-L."/>
            <person name="Kazmierczak K.M."/>
            <person name="Andrzejewski T.M."/>
            <person name="Davidsen T.M."/>
            <person name="Wayne K.J."/>
            <person name="Tettelin H."/>
            <person name="Glass J.I."/>
            <person name="Rusch D."/>
            <person name="Podicherti R."/>
            <person name="Tsui H.-C.T."/>
            <person name="Winkler M.E."/>
        </authorList>
    </citation>
    <scope>NUCLEOTIDE SEQUENCE</scope>
</reference>
<dbReference type="PIRSF" id="PIRSF027377">
    <property type="entry name" value="Nitrile_oxidored_QueF"/>
    <property type="match status" value="1"/>
</dbReference>
<keyword evidence="1" id="KW-0963">Cytoplasm</keyword>
<evidence type="ECO:0008006" key="6">
    <source>
        <dbReference type="Google" id="ProtNLM"/>
    </source>
</evidence>
<keyword evidence="2" id="KW-0671">Queuosine biosynthesis</keyword>
<dbReference type="EMBL" id="UINC01025376">
    <property type="protein sequence ID" value="SVB00845.1"/>
    <property type="molecule type" value="Genomic_DNA"/>
</dbReference>
<accession>A0A382AGX0</accession>
<keyword evidence="3" id="KW-0521">NADP</keyword>
<dbReference type="PANTHER" id="PTHR34354">
    <property type="entry name" value="NADPH-DEPENDENT 7-CYANO-7-DEAZAGUANINE REDUCTASE"/>
    <property type="match status" value="1"/>
</dbReference>
<dbReference type="GO" id="GO:0005737">
    <property type="term" value="C:cytoplasm"/>
    <property type="evidence" value="ECO:0007669"/>
    <property type="project" value="InterPro"/>
</dbReference>
<evidence type="ECO:0000256" key="3">
    <source>
        <dbReference type="ARBA" id="ARBA00022857"/>
    </source>
</evidence>
<dbReference type="AlphaFoldDB" id="A0A382AGX0"/>
<dbReference type="Pfam" id="PF14489">
    <property type="entry name" value="QueF"/>
    <property type="match status" value="1"/>
</dbReference>
<evidence type="ECO:0000256" key="4">
    <source>
        <dbReference type="ARBA" id="ARBA00023002"/>
    </source>
</evidence>
<dbReference type="GO" id="GO:0033739">
    <property type="term" value="F:preQ1 synthase activity"/>
    <property type="evidence" value="ECO:0007669"/>
    <property type="project" value="InterPro"/>
</dbReference>
<organism evidence="5">
    <name type="scientific">marine metagenome</name>
    <dbReference type="NCBI Taxonomy" id="408172"/>
    <lineage>
        <taxon>unclassified sequences</taxon>
        <taxon>metagenomes</taxon>
        <taxon>ecological metagenomes</taxon>
    </lineage>
</organism>
<dbReference type="InterPro" id="IPR043133">
    <property type="entry name" value="GTP-CH-I_C/QueF"/>
</dbReference>
<dbReference type="Gene3D" id="3.30.1130.10">
    <property type="match status" value="1"/>
</dbReference>
<dbReference type="SUPFAM" id="SSF55620">
    <property type="entry name" value="Tetrahydrobiopterin biosynthesis enzymes-like"/>
    <property type="match status" value="1"/>
</dbReference>
<dbReference type="HAMAP" id="MF_00818">
    <property type="entry name" value="QueF_type1"/>
    <property type="match status" value="1"/>
</dbReference>